<dbReference type="VEuPathDB" id="TriTrypDB:TM35_000152950"/>
<gene>
    <name evidence="1" type="ORF">TM35_000152950</name>
</gene>
<comment type="caution">
    <text evidence="1">The sequence shown here is derived from an EMBL/GenBank/DDBJ whole genome shotgun (WGS) entry which is preliminary data.</text>
</comment>
<protein>
    <submittedName>
        <fullName evidence="1">Uncharacterized protein</fullName>
    </submittedName>
</protein>
<reference evidence="1 2" key="1">
    <citation type="submission" date="2017-03" db="EMBL/GenBank/DDBJ databases">
        <title>An alternative strategy for trypanosome survival in the mammalian bloodstream revealed through genome and transcriptome analysis of the ubiquitous bovine parasite Trypanosoma (Megatrypanum) theileri.</title>
        <authorList>
            <person name="Kelly S."/>
            <person name="Ivens A."/>
            <person name="Mott A."/>
            <person name="O'Neill E."/>
            <person name="Emms D."/>
            <person name="Macleod O."/>
            <person name="Voorheis P."/>
            <person name="Matthews J."/>
            <person name="Matthews K."/>
            <person name="Carrington M."/>
        </authorList>
    </citation>
    <scope>NUCLEOTIDE SEQUENCE [LARGE SCALE GENOMIC DNA]</scope>
    <source>
        <strain evidence="1">Edinburgh</strain>
    </source>
</reference>
<dbReference type="RefSeq" id="XP_028882930.1">
    <property type="nucleotide sequence ID" value="XM_029025947.1"/>
</dbReference>
<accession>A0A1X0NVY0</accession>
<dbReference type="AlphaFoldDB" id="A0A1X0NVY0"/>
<evidence type="ECO:0000313" key="1">
    <source>
        <dbReference type="EMBL" id="ORC88864.1"/>
    </source>
</evidence>
<name>A0A1X0NVY0_9TRYP</name>
<sequence length="132" mass="14340">MGVSSSKRYSTSNVPIVLPSVSRITDMSSGTRCSGLSGVGSLSGSRPPYRLIYEWQEGLPDIRSVSKVPDNDIVSDGEAEGLAWDLSLAYYENLATDKGEKVRYVSAVGLKTPDASFVPRSRKNQNRNECCC</sequence>
<dbReference type="OrthoDB" id="252891at2759"/>
<keyword evidence="2" id="KW-1185">Reference proteome</keyword>
<organism evidence="1 2">
    <name type="scientific">Trypanosoma theileri</name>
    <dbReference type="NCBI Taxonomy" id="67003"/>
    <lineage>
        <taxon>Eukaryota</taxon>
        <taxon>Discoba</taxon>
        <taxon>Euglenozoa</taxon>
        <taxon>Kinetoplastea</taxon>
        <taxon>Metakinetoplastina</taxon>
        <taxon>Trypanosomatida</taxon>
        <taxon>Trypanosomatidae</taxon>
        <taxon>Trypanosoma</taxon>
    </lineage>
</organism>
<dbReference type="Proteomes" id="UP000192257">
    <property type="component" value="Unassembled WGS sequence"/>
</dbReference>
<evidence type="ECO:0000313" key="2">
    <source>
        <dbReference type="Proteomes" id="UP000192257"/>
    </source>
</evidence>
<dbReference type="GeneID" id="39985727"/>
<proteinExistence type="predicted"/>
<dbReference type="EMBL" id="NBCO01000015">
    <property type="protein sequence ID" value="ORC88864.1"/>
    <property type="molecule type" value="Genomic_DNA"/>
</dbReference>